<dbReference type="GO" id="GO:0016567">
    <property type="term" value="P:protein ubiquitination"/>
    <property type="evidence" value="ECO:0007669"/>
    <property type="project" value="TreeGrafter"/>
</dbReference>
<dbReference type="SUPFAM" id="SSF57850">
    <property type="entry name" value="RING/U-box"/>
    <property type="match status" value="1"/>
</dbReference>
<name>A0A103YKU7_CYNCS</name>
<dbReference type="PROSITE" id="PS50089">
    <property type="entry name" value="ZF_RING_2"/>
    <property type="match status" value="1"/>
</dbReference>
<keyword evidence="7" id="KW-0862">Zinc</keyword>
<evidence type="ECO:0000256" key="6">
    <source>
        <dbReference type="ARBA" id="ARBA00022786"/>
    </source>
</evidence>
<proteinExistence type="predicted"/>
<evidence type="ECO:0000256" key="5">
    <source>
        <dbReference type="ARBA" id="ARBA00022771"/>
    </source>
</evidence>
<dbReference type="GO" id="GO:0008270">
    <property type="term" value="F:zinc ion binding"/>
    <property type="evidence" value="ECO:0007669"/>
    <property type="project" value="UniProtKB-KW"/>
</dbReference>
<organism evidence="10 11">
    <name type="scientific">Cynara cardunculus var. scolymus</name>
    <name type="common">Globe artichoke</name>
    <name type="synonym">Cynara scolymus</name>
    <dbReference type="NCBI Taxonomy" id="59895"/>
    <lineage>
        <taxon>Eukaryota</taxon>
        <taxon>Viridiplantae</taxon>
        <taxon>Streptophyta</taxon>
        <taxon>Embryophyta</taxon>
        <taxon>Tracheophyta</taxon>
        <taxon>Spermatophyta</taxon>
        <taxon>Magnoliopsida</taxon>
        <taxon>eudicotyledons</taxon>
        <taxon>Gunneridae</taxon>
        <taxon>Pentapetalae</taxon>
        <taxon>asterids</taxon>
        <taxon>campanulids</taxon>
        <taxon>Asterales</taxon>
        <taxon>Asteraceae</taxon>
        <taxon>Carduoideae</taxon>
        <taxon>Cardueae</taxon>
        <taxon>Carduinae</taxon>
        <taxon>Cynara</taxon>
    </lineage>
</organism>
<protein>
    <recommendedName>
        <fullName evidence="2">RING-type E3 ubiquitin transferase</fullName>
        <ecNumber evidence="2">2.3.2.27</ecNumber>
    </recommendedName>
</protein>
<gene>
    <name evidence="10" type="ORF">Ccrd_010601</name>
</gene>
<evidence type="ECO:0000256" key="8">
    <source>
        <dbReference type="PROSITE-ProRule" id="PRU00175"/>
    </source>
</evidence>
<evidence type="ECO:0000256" key="1">
    <source>
        <dbReference type="ARBA" id="ARBA00000900"/>
    </source>
</evidence>
<dbReference type="SMART" id="SM00184">
    <property type="entry name" value="RING"/>
    <property type="match status" value="1"/>
</dbReference>
<dbReference type="Proteomes" id="UP000243975">
    <property type="component" value="Unassembled WGS sequence"/>
</dbReference>
<dbReference type="PANTHER" id="PTHR15710:SF116">
    <property type="entry name" value="RING_U-BOX SUPERFAMILY PROTEIN"/>
    <property type="match status" value="1"/>
</dbReference>
<dbReference type="GO" id="GO:0005737">
    <property type="term" value="C:cytoplasm"/>
    <property type="evidence" value="ECO:0007669"/>
    <property type="project" value="TreeGrafter"/>
</dbReference>
<evidence type="ECO:0000313" key="11">
    <source>
        <dbReference type="Proteomes" id="UP000243975"/>
    </source>
</evidence>
<keyword evidence="3" id="KW-0808">Transferase</keyword>
<evidence type="ECO:0000256" key="3">
    <source>
        <dbReference type="ARBA" id="ARBA00022679"/>
    </source>
</evidence>
<sequence>FLLKHTLYTHLHSISLLFHILIDISFCFISCPSKMSLRPRRRVIVNGNQRTRTHHYYWCRRCQTTFRTNSNNVPETVCPRCLGIFPNELDVQRSRLVSNVADVEPSLAAQLIENLALLFEPPELQPQLFGLRDLDTEIEQRPNPNFIFQVTGSQSARLGTGSLDHQNVAFEDTNDVSNEEEDPTLPHTPFSVIEALPLVSLTPSHLLNDSHCPVCKDEFEVGGEARELPCKHFYHSDCIVPWLSNHNTCPVCRYEIEGLLNNDQMHHEDDFPRHDFRNSIDMNRSLVQLITSWPFRAFSNSIRHRPNFLDNSNPTSLIDRIGDTLGSVYDFLYNLVSPFRNNIY</sequence>
<evidence type="ECO:0000259" key="9">
    <source>
        <dbReference type="PROSITE" id="PS50089"/>
    </source>
</evidence>
<evidence type="ECO:0000256" key="7">
    <source>
        <dbReference type="ARBA" id="ARBA00022833"/>
    </source>
</evidence>
<comment type="catalytic activity">
    <reaction evidence="1">
        <text>S-ubiquitinyl-[E2 ubiquitin-conjugating enzyme]-L-cysteine + [acceptor protein]-L-lysine = [E2 ubiquitin-conjugating enzyme]-L-cysteine + N(6)-ubiquitinyl-[acceptor protein]-L-lysine.</text>
        <dbReference type="EC" id="2.3.2.27"/>
    </reaction>
</comment>
<keyword evidence="11" id="KW-1185">Reference proteome</keyword>
<comment type="caution">
    <text evidence="10">The sequence shown here is derived from an EMBL/GenBank/DDBJ whole genome shotgun (WGS) entry which is preliminary data.</text>
</comment>
<dbReference type="Pfam" id="PF13639">
    <property type="entry name" value="zf-RING_2"/>
    <property type="match status" value="1"/>
</dbReference>
<dbReference type="CDD" id="cd16667">
    <property type="entry name" value="RING-H2_RNF126-like"/>
    <property type="match status" value="1"/>
</dbReference>
<keyword evidence="6" id="KW-0833">Ubl conjugation pathway</keyword>
<evidence type="ECO:0000256" key="4">
    <source>
        <dbReference type="ARBA" id="ARBA00022723"/>
    </source>
</evidence>
<keyword evidence="5 8" id="KW-0863">Zinc-finger</keyword>
<dbReference type="InterPro" id="IPR013083">
    <property type="entry name" value="Znf_RING/FYVE/PHD"/>
</dbReference>
<keyword evidence="4" id="KW-0479">Metal-binding</keyword>
<dbReference type="OMA" id="WGWTQLT"/>
<evidence type="ECO:0000256" key="2">
    <source>
        <dbReference type="ARBA" id="ARBA00012483"/>
    </source>
</evidence>
<dbReference type="GO" id="GO:0061630">
    <property type="term" value="F:ubiquitin protein ligase activity"/>
    <property type="evidence" value="ECO:0007669"/>
    <property type="project" value="UniProtKB-EC"/>
</dbReference>
<dbReference type="STRING" id="59895.A0A103YKU7"/>
<feature type="domain" description="RING-type" evidence="9">
    <location>
        <begin position="212"/>
        <end position="253"/>
    </location>
</feature>
<accession>A0A103YKU7</accession>
<dbReference type="PANTHER" id="PTHR15710">
    <property type="entry name" value="E3 UBIQUITIN-PROTEIN LIGASE PRAJA"/>
    <property type="match status" value="1"/>
</dbReference>
<dbReference type="EC" id="2.3.2.27" evidence="2"/>
<feature type="non-terminal residue" evidence="10">
    <location>
        <position position="1"/>
    </location>
</feature>
<dbReference type="AlphaFoldDB" id="A0A103YKU7"/>
<evidence type="ECO:0000313" key="10">
    <source>
        <dbReference type="EMBL" id="KVI10991.1"/>
    </source>
</evidence>
<reference evidence="10 11" key="1">
    <citation type="journal article" date="2016" name="Sci. Rep.">
        <title>The genome sequence of the outbreeding globe artichoke constructed de novo incorporating a phase-aware low-pass sequencing strategy of F1 progeny.</title>
        <authorList>
            <person name="Scaglione D."/>
            <person name="Reyes-Chin-Wo S."/>
            <person name="Acquadro A."/>
            <person name="Froenicke L."/>
            <person name="Portis E."/>
            <person name="Beitel C."/>
            <person name="Tirone M."/>
            <person name="Mauro R."/>
            <person name="Lo Monaco A."/>
            <person name="Mauromicale G."/>
            <person name="Faccioli P."/>
            <person name="Cattivelli L."/>
            <person name="Rieseberg L."/>
            <person name="Michelmore R."/>
            <person name="Lanteri S."/>
        </authorList>
    </citation>
    <scope>NUCLEOTIDE SEQUENCE [LARGE SCALE GENOMIC DNA]</scope>
    <source>
        <strain evidence="10">2C</strain>
    </source>
</reference>
<dbReference type="InterPro" id="IPR001841">
    <property type="entry name" value="Znf_RING"/>
</dbReference>
<dbReference type="EMBL" id="LEKV01000967">
    <property type="protein sequence ID" value="KVI10991.1"/>
    <property type="molecule type" value="Genomic_DNA"/>
</dbReference>
<dbReference type="Gene3D" id="3.30.40.10">
    <property type="entry name" value="Zinc/RING finger domain, C3HC4 (zinc finger)"/>
    <property type="match status" value="1"/>
</dbReference>
<dbReference type="FunFam" id="3.30.40.10:FF:000022">
    <property type="entry name" value="E3 ubiquitin-protein ligase RING1-like"/>
    <property type="match status" value="1"/>
</dbReference>
<dbReference type="Gramene" id="KVI10991">
    <property type="protein sequence ID" value="KVI10991"/>
    <property type="gene ID" value="Ccrd_010601"/>
</dbReference>